<feature type="transmembrane region" description="Helical" evidence="13">
    <location>
        <begin position="7"/>
        <end position="25"/>
    </location>
</feature>
<dbReference type="InterPro" id="IPR044021">
    <property type="entry name" value="CrtO"/>
</dbReference>
<comment type="subcellular location">
    <subcellularLocation>
        <location evidence="1">Cell membrane</location>
        <topology evidence="1">Single-pass membrane protein</topology>
    </subcellularLocation>
</comment>
<name>A0A1G9UC25_9BACT</name>
<keyword evidence="6 13" id="KW-1133">Transmembrane helix</keyword>
<evidence type="ECO:0000256" key="7">
    <source>
        <dbReference type="ARBA" id="ARBA00023136"/>
    </source>
</evidence>
<keyword evidence="2" id="KW-1003">Cell membrane</keyword>
<evidence type="ECO:0000256" key="6">
    <source>
        <dbReference type="ARBA" id="ARBA00022989"/>
    </source>
</evidence>
<feature type="transmembrane region" description="Helical" evidence="13">
    <location>
        <begin position="126"/>
        <end position="144"/>
    </location>
</feature>
<keyword evidence="4 13" id="KW-0812">Transmembrane</keyword>
<dbReference type="STRING" id="1075417.SAMN05421823_11621"/>
<evidence type="ECO:0000256" key="13">
    <source>
        <dbReference type="SAM" id="Phobius"/>
    </source>
</evidence>
<dbReference type="AlphaFoldDB" id="A0A1G9UC25"/>
<accession>A0A1G9UC25</accession>
<evidence type="ECO:0000256" key="4">
    <source>
        <dbReference type="ARBA" id="ARBA00022692"/>
    </source>
</evidence>
<evidence type="ECO:0000256" key="1">
    <source>
        <dbReference type="ARBA" id="ARBA00004162"/>
    </source>
</evidence>
<dbReference type="UniPathway" id="UPA00029">
    <property type="reaction ID" value="UER00560"/>
</dbReference>
<evidence type="ECO:0000256" key="8">
    <source>
        <dbReference type="ARBA" id="ARBA00023315"/>
    </source>
</evidence>
<evidence type="ECO:0000256" key="11">
    <source>
        <dbReference type="ARBA" id="ARBA00023667"/>
    </source>
</evidence>
<feature type="transmembrane region" description="Helical" evidence="13">
    <location>
        <begin position="97"/>
        <end position="120"/>
    </location>
</feature>
<dbReference type="GO" id="GO:0016746">
    <property type="term" value="F:acyltransferase activity"/>
    <property type="evidence" value="ECO:0007669"/>
    <property type="project" value="UniProtKB-KW"/>
</dbReference>
<dbReference type="GO" id="GO:0005886">
    <property type="term" value="C:plasma membrane"/>
    <property type="evidence" value="ECO:0007669"/>
    <property type="project" value="UniProtKB-SubCell"/>
</dbReference>
<reference evidence="14 15" key="1">
    <citation type="submission" date="2016-10" db="EMBL/GenBank/DDBJ databases">
        <authorList>
            <person name="de Groot N.N."/>
        </authorList>
    </citation>
    <scope>NUCLEOTIDE SEQUENCE [LARGE SCALE GENOMIC DNA]</scope>
    <source>
        <strain evidence="14 15">DSM 25186</strain>
    </source>
</reference>
<dbReference type="Proteomes" id="UP000198510">
    <property type="component" value="Unassembled WGS sequence"/>
</dbReference>
<keyword evidence="7 13" id="KW-0472">Membrane</keyword>
<evidence type="ECO:0000256" key="5">
    <source>
        <dbReference type="ARBA" id="ARBA00022729"/>
    </source>
</evidence>
<keyword evidence="3" id="KW-0808">Transferase</keyword>
<dbReference type="EMBL" id="FNFO01000016">
    <property type="protein sequence ID" value="SDM57496.1"/>
    <property type="molecule type" value="Genomic_DNA"/>
</dbReference>
<evidence type="ECO:0000256" key="9">
    <source>
        <dbReference type="ARBA" id="ARBA00023588"/>
    </source>
</evidence>
<dbReference type="Pfam" id="PF18927">
    <property type="entry name" value="CrtO"/>
    <property type="match status" value="1"/>
</dbReference>
<comment type="pathway">
    <text evidence="9">Carotenoid biosynthesis; staphyloxanthin biosynthesis; staphyloxanthin from farnesyl diphosphate: step 5/5.</text>
</comment>
<comment type="function">
    <text evidence="12">Catalyzes the acylation of glycosyl-4,4'-diaponeurosporenoate, i.e. the esterification of glucose at the C6'' position with the carboxyl group of the C(15) fatty acid 12-methyltetradecanoic acid, to yield staphyloxanthin. This is the last step in the biosynthesis of this orange pigment, present in most staphylococci strains.</text>
</comment>
<proteinExistence type="inferred from homology"/>
<evidence type="ECO:0000256" key="12">
    <source>
        <dbReference type="ARBA" id="ARBA00025324"/>
    </source>
</evidence>
<evidence type="ECO:0000256" key="10">
    <source>
        <dbReference type="ARBA" id="ARBA00023603"/>
    </source>
</evidence>
<evidence type="ECO:0000256" key="2">
    <source>
        <dbReference type="ARBA" id="ARBA00022475"/>
    </source>
</evidence>
<keyword evidence="15" id="KW-1185">Reference proteome</keyword>
<sequence length="162" mass="18573">MVTLSAVNVPMTLALTISIVFWSWILGRLLNELLRKRSDYQQLAHWVFLPGNRLNRWIGLGIFKWIVVHTFFRYLNQKLTLPGRPSREALEAVREEMVYSEISHLIGFGLVGVAVLVNVLCFEHPALTWSLLVTNVFMNLYPALLQQQNKRRLIAALSATKA</sequence>
<evidence type="ECO:0000313" key="14">
    <source>
        <dbReference type="EMBL" id="SDM57496.1"/>
    </source>
</evidence>
<gene>
    <name evidence="14" type="ORF">SAMN05421823_11621</name>
</gene>
<keyword evidence="8" id="KW-0012">Acyltransferase</keyword>
<keyword evidence="5" id="KW-0732">Signal</keyword>
<organism evidence="14 15">
    <name type="scientific">Catalinimonas alkaloidigena</name>
    <dbReference type="NCBI Taxonomy" id="1075417"/>
    <lineage>
        <taxon>Bacteria</taxon>
        <taxon>Pseudomonadati</taxon>
        <taxon>Bacteroidota</taxon>
        <taxon>Cytophagia</taxon>
        <taxon>Cytophagales</taxon>
        <taxon>Catalimonadaceae</taxon>
        <taxon>Catalinimonas</taxon>
    </lineage>
</organism>
<evidence type="ECO:0000313" key="15">
    <source>
        <dbReference type="Proteomes" id="UP000198510"/>
    </source>
</evidence>
<protein>
    <recommendedName>
        <fullName evidence="11">Glycosyl-4,4'-diaponeurosporenoate acyltransferase</fullName>
    </recommendedName>
</protein>
<comment type="similarity">
    <text evidence="10">Belongs to the acyltransferase CrtO family.</text>
</comment>
<evidence type="ECO:0000256" key="3">
    <source>
        <dbReference type="ARBA" id="ARBA00022679"/>
    </source>
</evidence>